<dbReference type="NCBIfam" id="TIGR01557">
    <property type="entry name" value="myb_SHAQKYF"/>
    <property type="match status" value="1"/>
</dbReference>
<organism evidence="9 10">
    <name type="scientific">Carya illinoinensis</name>
    <name type="common">Pecan</name>
    <dbReference type="NCBI Taxonomy" id="32201"/>
    <lineage>
        <taxon>Eukaryota</taxon>
        <taxon>Viridiplantae</taxon>
        <taxon>Streptophyta</taxon>
        <taxon>Embryophyta</taxon>
        <taxon>Tracheophyta</taxon>
        <taxon>Spermatophyta</taxon>
        <taxon>Magnoliopsida</taxon>
        <taxon>eudicotyledons</taxon>
        <taxon>Gunneridae</taxon>
        <taxon>Pentapetalae</taxon>
        <taxon>rosids</taxon>
        <taxon>fabids</taxon>
        <taxon>Fagales</taxon>
        <taxon>Juglandaceae</taxon>
        <taxon>Carya</taxon>
    </lineage>
</organism>
<dbReference type="Pfam" id="PF00249">
    <property type="entry name" value="Myb_DNA-binding"/>
    <property type="match status" value="1"/>
</dbReference>
<evidence type="ECO:0000256" key="7">
    <source>
        <dbReference type="SAM" id="MobiDB-lite"/>
    </source>
</evidence>
<dbReference type="PROSITE" id="PS51294">
    <property type="entry name" value="HTH_MYB"/>
    <property type="match status" value="1"/>
</dbReference>
<evidence type="ECO:0000256" key="1">
    <source>
        <dbReference type="ARBA" id="ARBA00004123"/>
    </source>
</evidence>
<proteinExistence type="inferred from homology"/>
<comment type="subcellular location">
    <subcellularLocation>
        <location evidence="1">Nucleus</location>
    </subcellularLocation>
</comment>
<dbReference type="EMBL" id="CM031830">
    <property type="protein sequence ID" value="KAG6708554.1"/>
    <property type="molecule type" value="Genomic_DNA"/>
</dbReference>
<keyword evidence="3" id="KW-0805">Transcription regulation</keyword>
<feature type="compositionally biased region" description="Basic and acidic residues" evidence="7">
    <location>
        <begin position="237"/>
        <end position="250"/>
    </location>
</feature>
<evidence type="ECO:0000313" key="9">
    <source>
        <dbReference type="EMBL" id="KAG6708552.1"/>
    </source>
</evidence>
<keyword evidence="5" id="KW-0804">Transcription</keyword>
<evidence type="ECO:0000256" key="6">
    <source>
        <dbReference type="ARBA" id="ARBA00023242"/>
    </source>
</evidence>
<reference evidence="9" key="1">
    <citation type="submission" date="2021-01" db="EMBL/GenBank/DDBJ databases">
        <authorList>
            <person name="Lovell J.T."/>
            <person name="Bentley N."/>
            <person name="Bhattarai G."/>
            <person name="Jenkins J.W."/>
            <person name="Sreedasyam A."/>
            <person name="Alarcon Y."/>
            <person name="Bock C."/>
            <person name="Boston L."/>
            <person name="Carlson J."/>
            <person name="Cervantes K."/>
            <person name="Clermont K."/>
            <person name="Krom N."/>
            <person name="Kubenka K."/>
            <person name="Mamidi S."/>
            <person name="Mattison C."/>
            <person name="Monteros M."/>
            <person name="Pisani C."/>
            <person name="Plott C."/>
            <person name="Rajasekar S."/>
            <person name="Rhein H.S."/>
            <person name="Rohla C."/>
            <person name="Song M."/>
            <person name="Hilaire R.S."/>
            <person name="Shu S."/>
            <person name="Wells L."/>
            <person name="Wang X."/>
            <person name="Webber J."/>
            <person name="Heerema R.J."/>
            <person name="Klein P."/>
            <person name="Conner P."/>
            <person name="Grauke L."/>
            <person name="Grimwood J."/>
            <person name="Schmutz J."/>
            <person name="Randall J.J."/>
        </authorList>
    </citation>
    <scope>NUCLEOTIDE SEQUENCE</scope>
    <source>
        <tissue evidence="9">Leaf</tissue>
    </source>
</reference>
<comment type="caution">
    <text evidence="9">The sequence shown here is derived from an EMBL/GenBank/DDBJ whole genome shotgun (WGS) entry which is preliminary data.</text>
</comment>
<dbReference type="InterPro" id="IPR001005">
    <property type="entry name" value="SANT/Myb"/>
</dbReference>
<evidence type="ECO:0000259" key="8">
    <source>
        <dbReference type="PROSITE" id="PS51294"/>
    </source>
</evidence>
<evidence type="ECO:0000256" key="4">
    <source>
        <dbReference type="ARBA" id="ARBA00023054"/>
    </source>
</evidence>
<dbReference type="FunFam" id="1.10.10.60:FF:000002">
    <property type="entry name" value="Myb family transcription factor"/>
    <property type="match status" value="1"/>
</dbReference>
<dbReference type="PANTHER" id="PTHR31499">
    <property type="entry name" value="MYB FAMILY TRANSCRIPTION FACTOR PHL11"/>
    <property type="match status" value="1"/>
</dbReference>
<feature type="region of interest" description="Disordered" evidence="7">
    <location>
        <begin position="221"/>
        <end position="325"/>
    </location>
</feature>
<dbReference type="InterPro" id="IPR017930">
    <property type="entry name" value="Myb_dom"/>
</dbReference>
<accession>A0A922ETR5</accession>
<dbReference type="GO" id="GO:0003677">
    <property type="term" value="F:DNA binding"/>
    <property type="evidence" value="ECO:0007669"/>
    <property type="project" value="InterPro"/>
</dbReference>
<dbReference type="Proteomes" id="UP000811246">
    <property type="component" value="Chromosome 6"/>
</dbReference>
<keyword evidence="6" id="KW-0539">Nucleus</keyword>
<dbReference type="AlphaFoldDB" id="A0A922ETR5"/>
<feature type="compositionally biased region" description="Polar residues" evidence="7">
    <location>
        <begin position="252"/>
        <end position="261"/>
    </location>
</feature>
<name>A0A922ETR5_CARIL</name>
<feature type="compositionally biased region" description="Low complexity" evidence="7">
    <location>
        <begin position="226"/>
        <end position="236"/>
    </location>
</feature>
<dbReference type="InterPro" id="IPR025756">
    <property type="entry name" value="Myb_CC_LHEQLE"/>
</dbReference>
<dbReference type="EMBL" id="CM031830">
    <property type="protein sequence ID" value="KAG6708552.1"/>
    <property type="molecule type" value="Genomic_DNA"/>
</dbReference>
<sequence>METGLQNMQNQKMNLVLSTDAKPRLKWTAELHQRFVEAVEQLGGAEKATPKSLMRLMGIPGLTLYHLKSHLQKYRLGKSQQPESCSDNKEKDYGKIQTATDGHFSREVSDAAHNQINESSQIAQALQLQMEVQRKLHDQIEVQRHLQLRIEAQGKYLQSVLKKAQETLTGYNSSPHGLELAKAELSHLVSIVNTGCPSSSISELTETGDFSVKDTERKQIRGTICSMESSLTSSESSGRKEEKRPMKESGDPQMSNATTLKLSLMDIHPEDKSGRTDASNQASERKRSRSFISDGICVQQPVAKRSPTHRDKSGNPPRKSGLLEKLDLNSRYQHDIDSGPKAIDLNCKGIERCNGWES</sequence>
<evidence type="ECO:0000256" key="2">
    <source>
        <dbReference type="ARBA" id="ARBA00006783"/>
    </source>
</evidence>
<protein>
    <recommendedName>
        <fullName evidence="8">HTH myb-type domain-containing protein</fullName>
    </recommendedName>
</protein>
<evidence type="ECO:0000256" key="3">
    <source>
        <dbReference type="ARBA" id="ARBA00023015"/>
    </source>
</evidence>
<comment type="similarity">
    <text evidence="2">Belongs to the MYB-CC family.</text>
</comment>
<keyword evidence="4" id="KW-0175">Coiled coil</keyword>
<evidence type="ECO:0000313" key="10">
    <source>
        <dbReference type="Proteomes" id="UP000811246"/>
    </source>
</evidence>
<dbReference type="EMBL" id="CM031830">
    <property type="protein sequence ID" value="KAG6708553.1"/>
    <property type="molecule type" value="Genomic_DNA"/>
</dbReference>
<feature type="domain" description="HTH myb-type" evidence="8">
    <location>
        <begin position="19"/>
        <end position="79"/>
    </location>
</feature>
<dbReference type="GO" id="GO:0003700">
    <property type="term" value="F:DNA-binding transcription factor activity"/>
    <property type="evidence" value="ECO:0007669"/>
    <property type="project" value="InterPro"/>
</dbReference>
<dbReference type="InterPro" id="IPR006447">
    <property type="entry name" value="Myb_dom_plants"/>
</dbReference>
<gene>
    <name evidence="9" type="ORF">I3842_06G086500</name>
</gene>
<evidence type="ECO:0000256" key="5">
    <source>
        <dbReference type="ARBA" id="ARBA00023163"/>
    </source>
</evidence>
<dbReference type="InterPro" id="IPR046955">
    <property type="entry name" value="PHR1-like"/>
</dbReference>
<dbReference type="Pfam" id="PF14379">
    <property type="entry name" value="Myb_CC_LHEQLE"/>
    <property type="match status" value="1"/>
</dbReference>
<dbReference type="PANTHER" id="PTHR31499:SF11">
    <property type="entry name" value="MYB FAMILY TRANSCRIPTION FACTOR PHL8"/>
    <property type="match status" value="1"/>
</dbReference>
<dbReference type="GO" id="GO:0005634">
    <property type="term" value="C:nucleus"/>
    <property type="evidence" value="ECO:0007669"/>
    <property type="project" value="UniProtKB-SubCell"/>
</dbReference>